<sequence>MKEDGLGRLFIRHLVMAVPWGIMLLAVFFIAQFGIKQQVREGIEYGIVRAAKETTRLAFDYDVVTKVKKNVKEGVEFIAKTGRNEIKNILNDPQVKRDLKEVLEDGGKK</sequence>
<gene>
    <name evidence="2" type="ORF">H8E19_14855</name>
</gene>
<name>A0A8J6N2F4_9DELT</name>
<dbReference type="Proteomes" id="UP000650524">
    <property type="component" value="Unassembled WGS sequence"/>
</dbReference>
<protein>
    <submittedName>
        <fullName evidence="2">Uncharacterized protein</fullName>
    </submittedName>
</protein>
<evidence type="ECO:0000256" key="1">
    <source>
        <dbReference type="SAM" id="Phobius"/>
    </source>
</evidence>
<keyword evidence="1" id="KW-0812">Transmembrane</keyword>
<keyword evidence="1" id="KW-1133">Transmembrane helix</keyword>
<proteinExistence type="predicted"/>
<evidence type="ECO:0000313" key="3">
    <source>
        <dbReference type="Proteomes" id="UP000650524"/>
    </source>
</evidence>
<feature type="transmembrane region" description="Helical" evidence="1">
    <location>
        <begin position="14"/>
        <end position="35"/>
    </location>
</feature>
<dbReference type="AlphaFoldDB" id="A0A8J6N2F4"/>
<organism evidence="2 3">
    <name type="scientific">Candidatus Desulfacyla euxinica</name>
    <dbReference type="NCBI Taxonomy" id="2841693"/>
    <lineage>
        <taxon>Bacteria</taxon>
        <taxon>Deltaproteobacteria</taxon>
        <taxon>Candidatus Desulfacyla</taxon>
    </lineage>
</organism>
<comment type="caution">
    <text evidence="2">The sequence shown here is derived from an EMBL/GenBank/DDBJ whole genome shotgun (WGS) entry which is preliminary data.</text>
</comment>
<accession>A0A8J6N2F4</accession>
<reference evidence="2 3" key="1">
    <citation type="submission" date="2020-08" db="EMBL/GenBank/DDBJ databases">
        <title>Bridging the membrane lipid divide: bacteria of the FCB group superphylum have the potential to synthesize archaeal ether lipids.</title>
        <authorList>
            <person name="Villanueva L."/>
            <person name="Von Meijenfeldt F.A.B."/>
            <person name="Westbye A.B."/>
            <person name="Yadav S."/>
            <person name="Hopmans E.C."/>
            <person name="Dutilh B.E."/>
            <person name="Sinninghe Damste J.S."/>
        </authorList>
    </citation>
    <scope>NUCLEOTIDE SEQUENCE [LARGE SCALE GENOMIC DNA]</scope>
    <source>
        <strain evidence="2">NIOZ-UU27</strain>
    </source>
</reference>
<evidence type="ECO:0000313" key="2">
    <source>
        <dbReference type="EMBL" id="MBC8178681.1"/>
    </source>
</evidence>
<keyword evidence="1" id="KW-0472">Membrane</keyword>
<dbReference type="EMBL" id="JACNJD010000301">
    <property type="protein sequence ID" value="MBC8178681.1"/>
    <property type="molecule type" value="Genomic_DNA"/>
</dbReference>